<evidence type="ECO:0000259" key="3">
    <source>
        <dbReference type="Pfam" id="PF02638"/>
    </source>
</evidence>
<sequence length="376" mass="41506">MKRLLALLLLLPALAFAEFRGAWIATVHNINFPSEPGLSAEAQKAQIIRLLDAAKRNRVNAVLFQARPESDALYASKIEPWSRYLTGTQGASPGYDPLAFLISEAKKRGIQVHAWLNPYRGAANASQPRAANSITKKFPQYTYRVGNVLWMDPGAPAVQDQIVAVVKDLVSRYDLDGVHFDDYFYPYPTDSGAVYPFPDDATYAAYRARGGSLSKSEWRRENVNTLIRRVGETVHATRSGVKFGVSPFGIFQPGVPAGIVAGVDQFNQLYGDPLKWMRSGWIDYLAPQLYWKDGGPQSFSTLLRWWRSPQVNPAGVPIYPGIAVDRLTTHGWPASEIGRQLQIEKATGPRNGGGVIFWNIKALQNNTKGVSGVVSS</sequence>
<dbReference type="STRING" id="690879.TSACC_22267"/>
<proteinExistence type="predicted"/>
<protein>
    <recommendedName>
        <fullName evidence="3">Glycosyl hydrolase-like 10 domain-containing protein</fullName>
    </recommendedName>
</protein>
<organism evidence="4 5">
    <name type="scientific">Terrimicrobium sacchariphilum</name>
    <dbReference type="NCBI Taxonomy" id="690879"/>
    <lineage>
        <taxon>Bacteria</taxon>
        <taxon>Pseudomonadati</taxon>
        <taxon>Verrucomicrobiota</taxon>
        <taxon>Terrimicrobiia</taxon>
        <taxon>Terrimicrobiales</taxon>
        <taxon>Terrimicrobiaceae</taxon>
        <taxon>Terrimicrobium</taxon>
    </lineage>
</organism>
<accession>A0A146GAM7</accession>
<dbReference type="InParanoid" id="A0A146GAM7"/>
<dbReference type="RefSeq" id="WP_084400424.1">
    <property type="nucleotide sequence ID" value="NZ_BDCO01000002.1"/>
</dbReference>
<gene>
    <name evidence="4" type="ORF">TSACC_22267</name>
</gene>
<evidence type="ECO:0000256" key="1">
    <source>
        <dbReference type="ARBA" id="ARBA00022729"/>
    </source>
</evidence>
<name>A0A146GAM7_TERSA</name>
<evidence type="ECO:0000256" key="2">
    <source>
        <dbReference type="SAM" id="SignalP"/>
    </source>
</evidence>
<dbReference type="SUPFAM" id="SSF51445">
    <property type="entry name" value="(Trans)glycosidases"/>
    <property type="match status" value="1"/>
</dbReference>
<dbReference type="PANTHER" id="PTHR43405">
    <property type="entry name" value="GLYCOSYL HYDROLASE DIGH"/>
    <property type="match status" value="1"/>
</dbReference>
<keyword evidence="5" id="KW-1185">Reference proteome</keyword>
<dbReference type="InterPro" id="IPR003790">
    <property type="entry name" value="GHL10"/>
</dbReference>
<dbReference type="EMBL" id="BDCO01000002">
    <property type="protein sequence ID" value="GAT33847.1"/>
    <property type="molecule type" value="Genomic_DNA"/>
</dbReference>
<comment type="caution">
    <text evidence="4">The sequence shown here is derived from an EMBL/GenBank/DDBJ whole genome shotgun (WGS) entry which is preliminary data.</text>
</comment>
<dbReference type="Pfam" id="PF02638">
    <property type="entry name" value="GHL10"/>
    <property type="match status" value="1"/>
</dbReference>
<dbReference type="InterPro" id="IPR017853">
    <property type="entry name" value="GH"/>
</dbReference>
<evidence type="ECO:0000313" key="4">
    <source>
        <dbReference type="EMBL" id="GAT33847.1"/>
    </source>
</evidence>
<feature type="domain" description="Glycosyl hydrolase-like 10" evidence="3">
    <location>
        <begin position="18"/>
        <end position="326"/>
    </location>
</feature>
<dbReference type="OrthoDB" id="9794671at2"/>
<feature type="signal peptide" evidence="2">
    <location>
        <begin position="1"/>
        <end position="17"/>
    </location>
</feature>
<feature type="chain" id="PRO_5007524668" description="Glycosyl hydrolase-like 10 domain-containing protein" evidence="2">
    <location>
        <begin position="18"/>
        <end position="376"/>
    </location>
</feature>
<keyword evidence="1 2" id="KW-0732">Signal</keyword>
<reference evidence="5" key="1">
    <citation type="journal article" date="2017" name="Genome Announc.">
        <title>Draft Genome Sequence of Terrimicrobium sacchariphilum NM-5T, a Facultative Anaerobic Soil Bacterium of the Class Spartobacteria.</title>
        <authorList>
            <person name="Qiu Y.L."/>
            <person name="Tourlousse D.M."/>
            <person name="Matsuura N."/>
            <person name="Ohashi A."/>
            <person name="Sekiguchi Y."/>
        </authorList>
    </citation>
    <scope>NUCLEOTIDE SEQUENCE [LARGE SCALE GENOMIC DNA]</scope>
    <source>
        <strain evidence="5">NM-5</strain>
    </source>
</reference>
<evidence type="ECO:0000313" key="5">
    <source>
        <dbReference type="Proteomes" id="UP000076023"/>
    </source>
</evidence>
<dbReference type="PANTHER" id="PTHR43405:SF1">
    <property type="entry name" value="GLYCOSYL HYDROLASE DIGH"/>
    <property type="match status" value="1"/>
</dbReference>
<dbReference type="FunCoup" id="A0A146GAM7">
    <property type="interactions" value="49"/>
</dbReference>
<dbReference type="Proteomes" id="UP000076023">
    <property type="component" value="Unassembled WGS sequence"/>
</dbReference>
<dbReference type="AlphaFoldDB" id="A0A146GAM7"/>
<dbReference type="Gene3D" id="3.20.20.80">
    <property type="entry name" value="Glycosidases"/>
    <property type="match status" value="1"/>
</dbReference>
<dbReference type="InterPro" id="IPR052177">
    <property type="entry name" value="Divisome_Glycosyl_Hydrolase"/>
</dbReference>